<evidence type="ECO:0000256" key="14">
    <source>
        <dbReference type="ARBA" id="ARBA00023004"/>
    </source>
</evidence>
<dbReference type="SMART" id="SM00013">
    <property type="entry name" value="LRRNT"/>
    <property type="match status" value="1"/>
</dbReference>
<dbReference type="GO" id="GO:1902669">
    <property type="term" value="P:positive regulation of axon guidance"/>
    <property type="evidence" value="ECO:0007669"/>
    <property type="project" value="EnsemblMetazoa"/>
</dbReference>
<keyword evidence="31" id="KW-1185">Reference proteome</keyword>
<evidence type="ECO:0000256" key="2">
    <source>
        <dbReference type="ARBA" id="ARBA00004498"/>
    </source>
</evidence>
<evidence type="ECO:0000256" key="19">
    <source>
        <dbReference type="ARBA" id="ARBA00023324"/>
    </source>
</evidence>
<dbReference type="GO" id="GO:0020037">
    <property type="term" value="F:heme binding"/>
    <property type="evidence" value="ECO:0007669"/>
    <property type="project" value="InterPro"/>
</dbReference>
<dbReference type="InterPro" id="IPR003598">
    <property type="entry name" value="Ig_sub2"/>
</dbReference>
<feature type="chain" id="PRO_5035838420" evidence="28">
    <location>
        <begin position="20"/>
        <end position="1326"/>
    </location>
</feature>
<comment type="catalytic activity">
    <reaction evidence="21">
        <text>L-lysyl-[collagen] + L-methionyl-[collagen] + H2O2 = [collagen]-L-lysyl-N-S-L-methionyl-[collagen] + 2 H2O + H(+)</text>
        <dbReference type="Rhea" id="RHEA:66020"/>
        <dbReference type="Rhea" id="RHEA-COMP:12751"/>
        <dbReference type="Rhea" id="RHEA-COMP:16949"/>
        <dbReference type="Rhea" id="RHEA-COMP:16951"/>
        <dbReference type="ChEBI" id="CHEBI:15377"/>
        <dbReference type="ChEBI" id="CHEBI:15378"/>
        <dbReference type="ChEBI" id="CHEBI:16044"/>
        <dbReference type="ChEBI" id="CHEBI:16240"/>
        <dbReference type="ChEBI" id="CHEBI:29969"/>
        <dbReference type="ChEBI" id="CHEBI:166867"/>
    </reaction>
    <physiologicalReaction direction="left-to-right" evidence="21">
        <dbReference type="Rhea" id="RHEA:66021"/>
    </physiologicalReaction>
</comment>
<evidence type="ECO:0000256" key="17">
    <source>
        <dbReference type="ARBA" id="ARBA00023180"/>
    </source>
</evidence>
<dbReference type="Gene3D" id="3.80.10.10">
    <property type="entry name" value="Ribonuclease Inhibitor"/>
    <property type="match status" value="2"/>
</dbReference>
<keyword evidence="9 27" id="KW-0479">Metal-binding</keyword>
<dbReference type="InterPro" id="IPR003599">
    <property type="entry name" value="Ig_sub"/>
</dbReference>
<dbReference type="SMART" id="SM00369">
    <property type="entry name" value="LRR_TYP"/>
    <property type="match status" value="4"/>
</dbReference>
<dbReference type="GO" id="GO:0046872">
    <property type="term" value="F:metal ion binding"/>
    <property type="evidence" value="ECO:0007669"/>
    <property type="project" value="UniProtKB-KW"/>
</dbReference>
<dbReference type="SUPFAM" id="SSF52058">
    <property type="entry name" value="L domain-like"/>
    <property type="match status" value="1"/>
</dbReference>
<keyword evidence="12" id="KW-0106">Calcium</keyword>
<dbReference type="InterPro" id="IPR019791">
    <property type="entry name" value="Haem_peroxidase_animal"/>
</dbReference>
<evidence type="ECO:0000313" key="31">
    <source>
        <dbReference type="Proteomes" id="UP000005237"/>
    </source>
</evidence>
<feature type="signal peptide" evidence="28">
    <location>
        <begin position="1"/>
        <end position="19"/>
    </location>
</feature>
<dbReference type="CDD" id="cd09826">
    <property type="entry name" value="peroxidasin_like"/>
    <property type="match status" value="1"/>
</dbReference>
<dbReference type="Gene3D" id="2.60.40.10">
    <property type="entry name" value="Immunoglobulins"/>
    <property type="match status" value="2"/>
</dbReference>
<comment type="catalytic activity">
    <reaction evidence="20">
        <text>bromide + H2O2 = hypobromite + H2O</text>
        <dbReference type="Rhea" id="RHEA:66016"/>
        <dbReference type="ChEBI" id="CHEBI:15377"/>
        <dbReference type="ChEBI" id="CHEBI:15858"/>
        <dbReference type="ChEBI" id="CHEBI:16240"/>
        <dbReference type="ChEBI" id="CHEBI:29250"/>
    </reaction>
    <physiologicalReaction direction="left-to-right" evidence="20">
        <dbReference type="Rhea" id="RHEA:66017"/>
    </physiologicalReaction>
</comment>
<dbReference type="SUPFAM" id="SSF48113">
    <property type="entry name" value="Heme-dependent peroxidases"/>
    <property type="match status" value="1"/>
</dbReference>
<dbReference type="GO" id="GO:0006979">
    <property type="term" value="P:response to oxidative stress"/>
    <property type="evidence" value="ECO:0007669"/>
    <property type="project" value="InterPro"/>
</dbReference>
<dbReference type="InterPro" id="IPR034824">
    <property type="entry name" value="Peroxidasin_peroxidase"/>
</dbReference>
<dbReference type="Pfam" id="PF03098">
    <property type="entry name" value="An_peroxidase"/>
    <property type="match status" value="1"/>
</dbReference>
<dbReference type="InterPro" id="IPR010255">
    <property type="entry name" value="Haem_peroxidase_sf"/>
</dbReference>
<protein>
    <submittedName>
        <fullName evidence="30">Peroxidase</fullName>
    </submittedName>
</protein>
<comment type="function">
    <text evidence="25">Catalyzes the two-electron oxidation of bromide by hydrogen peroxide and generates hypobromite as a reactive intermediate which mediates the formation of sulfilimine cross-links between methionine and hydroxylysine residues within an uncross-linked collagen IV NC1 hexamer. Plays a role in the attachment of tissues and in axonal guidance during early developmental stages. May functionally antagonize the peroxidasin pxn-2 to maintain neuronal development.</text>
</comment>
<feature type="domain" description="Ig-like" evidence="29">
    <location>
        <begin position="316"/>
        <end position="402"/>
    </location>
</feature>
<comment type="catalytic activity">
    <reaction evidence="22">
        <text>L-lysyl-[collagen] + L-methionyl-[collagen] + hypobromite = [collagen]-L-lysyl-N-S-L-methionyl-[collagen] + bromide + H2O + H(+)</text>
        <dbReference type="Rhea" id="RHEA:66024"/>
        <dbReference type="Rhea" id="RHEA-COMP:12751"/>
        <dbReference type="Rhea" id="RHEA-COMP:16949"/>
        <dbReference type="Rhea" id="RHEA-COMP:16951"/>
        <dbReference type="ChEBI" id="CHEBI:15377"/>
        <dbReference type="ChEBI" id="CHEBI:15378"/>
        <dbReference type="ChEBI" id="CHEBI:15858"/>
        <dbReference type="ChEBI" id="CHEBI:16044"/>
        <dbReference type="ChEBI" id="CHEBI:29250"/>
        <dbReference type="ChEBI" id="CHEBI:29969"/>
        <dbReference type="ChEBI" id="CHEBI:166867"/>
    </reaction>
    <physiologicalReaction direction="left-to-right" evidence="22">
        <dbReference type="Rhea" id="RHEA:66025"/>
    </physiologicalReaction>
</comment>
<comment type="subcellular location">
    <subcellularLocation>
        <location evidence="2">Secreted</location>
        <location evidence="2">Extracellular space</location>
        <location evidence="2">Extracellular matrix</location>
    </subcellularLocation>
</comment>
<dbReference type="PROSITE" id="PS50835">
    <property type="entry name" value="IG_LIKE"/>
    <property type="match status" value="2"/>
</dbReference>
<keyword evidence="19" id="KW-0376">Hydrogen peroxide</keyword>
<dbReference type="Gene3D" id="1.10.640.10">
    <property type="entry name" value="Haem peroxidase domain superfamily, animal type"/>
    <property type="match status" value="1"/>
</dbReference>
<evidence type="ECO:0000256" key="5">
    <source>
        <dbReference type="ARBA" id="ARBA00022530"/>
    </source>
</evidence>
<evidence type="ECO:0000256" key="9">
    <source>
        <dbReference type="ARBA" id="ARBA00022723"/>
    </source>
</evidence>
<dbReference type="PROSITE" id="PS51257">
    <property type="entry name" value="PROKAR_LIPOPROTEIN"/>
    <property type="match status" value="1"/>
</dbReference>
<dbReference type="InterPro" id="IPR036179">
    <property type="entry name" value="Ig-like_dom_sf"/>
</dbReference>
<comment type="catalytic activity">
    <reaction evidence="24">
        <text>hypobromite + L-tyrosyl-[protein] + H(+) = 3-bromo-L-tyrosyl-[protein] + H2O</text>
        <dbReference type="Rhea" id="RHEA:69356"/>
        <dbReference type="Rhea" id="RHEA-COMP:10136"/>
        <dbReference type="Rhea" id="RHEA-COMP:17686"/>
        <dbReference type="ChEBI" id="CHEBI:15377"/>
        <dbReference type="ChEBI" id="CHEBI:15378"/>
        <dbReference type="ChEBI" id="CHEBI:29250"/>
        <dbReference type="ChEBI" id="CHEBI:46858"/>
        <dbReference type="ChEBI" id="CHEBI:183512"/>
    </reaction>
    <physiologicalReaction direction="left-to-right" evidence="24">
        <dbReference type="Rhea" id="RHEA:69357"/>
    </physiologicalReaction>
</comment>
<dbReference type="EnsemblMetazoa" id="CJA17212b.1">
    <property type="protein sequence ID" value="CJA17212b.1"/>
    <property type="gene ID" value="WBGene00136416"/>
</dbReference>
<evidence type="ECO:0000256" key="11">
    <source>
        <dbReference type="ARBA" id="ARBA00022737"/>
    </source>
</evidence>
<dbReference type="InterPro" id="IPR001611">
    <property type="entry name" value="Leu-rich_rpt"/>
</dbReference>
<evidence type="ECO:0000256" key="26">
    <source>
        <dbReference type="ARBA" id="ARBA00061342"/>
    </source>
</evidence>
<accession>A0A8R1I1Q9</accession>
<comment type="similarity">
    <text evidence="3">Belongs to the immunoglobulin superfamily. DCC family.</text>
</comment>
<evidence type="ECO:0000256" key="10">
    <source>
        <dbReference type="ARBA" id="ARBA00022729"/>
    </source>
</evidence>
<evidence type="ECO:0000256" key="13">
    <source>
        <dbReference type="ARBA" id="ARBA00023002"/>
    </source>
</evidence>
<dbReference type="PROSITE" id="PS51450">
    <property type="entry name" value="LRR"/>
    <property type="match status" value="1"/>
</dbReference>
<dbReference type="Pfam" id="PF13855">
    <property type="entry name" value="LRR_8"/>
    <property type="match status" value="2"/>
</dbReference>
<evidence type="ECO:0000256" key="25">
    <source>
        <dbReference type="ARBA" id="ARBA00059764"/>
    </source>
</evidence>
<dbReference type="GO" id="GO:0004601">
    <property type="term" value="F:peroxidase activity"/>
    <property type="evidence" value="ECO:0007669"/>
    <property type="project" value="UniProtKB-KW"/>
</dbReference>
<evidence type="ECO:0000313" key="30">
    <source>
        <dbReference type="EnsemblMetazoa" id="CJA17212b.1"/>
    </source>
</evidence>
<evidence type="ECO:0000256" key="21">
    <source>
        <dbReference type="ARBA" id="ARBA00047610"/>
    </source>
</evidence>
<dbReference type="InterPro" id="IPR003591">
    <property type="entry name" value="Leu-rich_rpt_typical-subtyp"/>
</dbReference>
<organism evidence="30 31">
    <name type="scientific">Caenorhabditis japonica</name>
    <dbReference type="NCBI Taxonomy" id="281687"/>
    <lineage>
        <taxon>Eukaryota</taxon>
        <taxon>Metazoa</taxon>
        <taxon>Ecdysozoa</taxon>
        <taxon>Nematoda</taxon>
        <taxon>Chromadorea</taxon>
        <taxon>Rhabditida</taxon>
        <taxon>Rhabditina</taxon>
        <taxon>Rhabditomorpha</taxon>
        <taxon>Rhabditoidea</taxon>
        <taxon>Rhabditidae</taxon>
        <taxon>Peloderinae</taxon>
        <taxon>Caenorhabditis</taxon>
    </lineage>
</organism>
<evidence type="ECO:0000256" key="7">
    <source>
        <dbReference type="ARBA" id="ARBA00022614"/>
    </source>
</evidence>
<evidence type="ECO:0000256" key="23">
    <source>
        <dbReference type="ARBA" id="ARBA00048887"/>
    </source>
</evidence>
<dbReference type="InterPro" id="IPR007110">
    <property type="entry name" value="Ig-like_dom"/>
</dbReference>
<evidence type="ECO:0000256" key="24">
    <source>
        <dbReference type="ARBA" id="ARBA00049501"/>
    </source>
</evidence>
<name>A0A8R1I1Q9_CAEJA</name>
<keyword evidence="13" id="KW-0560">Oxidoreductase</keyword>
<dbReference type="SUPFAM" id="SSF48726">
    <property type="entry name" value="Immunoglobulin"/>
    <property type="match status" value="2"/>
</dbReference>
<keyword evidence="7" id="KW-0433">Leucine-rich repeat</keyword>
<evidence type="ECO:0000259" key="29">
    <source>
        <dbReference type="PROSITE" id="PS50835"/>
    </source>
</evidence>
<dbReference type="GO" id="GO:0005615">
    <property type="term" value="C:extracellular space"/>
    <property type="evidence" value="ECO:0007669"/>
    <property type="project" value="TreeGrafter"/>
</dbReference>
<evidence type="ECO:0000256" key="15">
    <source>
        <dbReference type="ARBA" id="ARBA00023054"/>
    </source>
</evidence>
<comment type="similarity">
    <text evidence="26">Belongs to the peroxidase family. XPO subfamily.</text>
</comment>
<keyword evidence="11" id="KW-0677">Repeat</keyword>
<evidence type="ECO:0000256" key="22">
    <source>
        <dbReference type="ARBA" id="ARBA00048396"/>
    </source>
</evidence>
<feature type="domain" description="Ig-like" evidence="29">
    <location>
        <begin position="464"/>
        <end position="536"/>
    </location>
</feature>
<proteinExistence type="inferred from homology"/>
<dbReference type="SMART" id="SM00408">
    <property type="entry name" value="IGc2"/>
    <property type="match status" value="2"/>
</dbReference>
<evidence type="ECO:0000256" key="20">
    <source>
        <dbReference type="ARBA" id="ARBA00047544"/>
    </source>
</evidence>
<dbReference type="InterPro" id="IPR032675">
    <property type="entry name" value="LRR_dom_sf"/>
</dbReference>
<keyword evidence="17" id="KW-0325">Glycoprotein</keyword>
<reference evidence="31" key="1">
    <citation type="submission" date="2010-08" db="EMBL/GenBank/DDBJ databases">
        <authorList>
            <consortium name="Caenorhabditis japonica Sequencing Consortium"/>
            <person name="Wilson R.K."/>
        </authorList>
    </citation>
    <scope>NUCLEOTIDE SEQUENCE [LARGE SCALE GENOMIC DNA]</scope>
    <source>
        <strain evidence="31">DF5081</strain>
    </source>
</reference>
<evidence type="ECO:0000256" key="3">
    <source>
        <dbReference type="ARBA" id="ARBA00009588"/>
    </source>
</evidence>
<keyword evidence="15" id="KW-0175">Coiled coil</keyword>
<dbReference type="PANTHER" id="PTHR11475:SF58">
    <property type="entry name" value="PEROXIDASIN"/>
    <property type="match status" value="1"/>
</dbReference>
<evidence type="ECO:0000256" key="8">
    <source>
        <dbReference type="ARBA" id="ARBA00022617"/>
    </source>
</evidence>
<dbReference type="FunFam" id="2.60.40.10:FF:000299">
    <property type="entry name" value="protogenin isoform X2"/>
    <property type="match status" value="1"/>
</dbReference>
<dbReference type="InterPro" id="IPR000483">
    <property type="entry name" value="Cys-rich_flank_reg_C"/>
</dbReference>
<comment type="cofactor">
    <cofactor evidence="1">
        <name>heme b</name>
        <dbReference type="ChEBI" id="CHEBI:60344"/>
    </cofactor>
</comment>
<dbReference type="InterPro" id="IPR037120">
    <property type="entry name" value="Haem_peroxidase_sf_animal"/>
</dbReference>
<dbReference type="PANTHER" id="PTHR11475">
    <property type="entry name" value="OXIDASE/PEROXIDASE"/>
    <property type="match status" value="1"/>
</dbReference>
<keyword evidence="18" id="KW-0393">Immunoglobulin domain</keyword>
<dbReference type="InterPro" id="IPR013783">
    <property type="entry name" value="Ig-like_fold"/>
</dbReference>
<evidence type="ECO:0000256" key="4">
    <source>
        <dbReference type="ARBA" id="ARBA00022525"/>
    </source>
</evidence>
<dbReference type="Proteomes" id="UP000005237">
    <property type="component" value="Unassembled WGS sequence"/>
</dbReference>
<evidence type="ECO:0000256" key="1">
    <source>
        <dbReference type="ARBA" id="ARBA00001970"/>
    </source>
</evidence>
<dbReference type="Pfam" id="PF07679">
    <property type="entry name" value="I-set"/>
    <property type="match status" value="2"/>
</dbReference>
<dbReference type="FunFam" id="2.60.40.10:FF:001895">
    <property type="entry name" value="PeroXidasiN (Drosophila peroxidase) homolog"/>
    <property type="match status" value="1"/>
</dbReference>
<dbReference type="InterPro" id="IPR013098">
    <property type="entry name" value="Ig_I-set"/>
</dbReference>
<evidence type="ECO:0000256" key="16">
    <source>
        <dbReference type="ARBA" id="ARBA00023157"/>
    </source>
</evidence>
<keyword evidence="8 27" id="KW-0349">Heme</keyword>
<feature type="binding site" description="axial binding residue" evidence="27">
    <location>
        <position position="1014"/>
    </location>
    <ligand>
        <name>heme b</name>
        <dbReference type="ChEBI" id="CHEBI:60344"/>
    </ligand>
    <ligandPart>
        <name>Fe</name>
        <dbReference type="ChEBI" id="CHEBI:18248"/>
    </ligandPart>
</feature>
<sequence>MNLLLRLAIFFVLVSGASCQTSHCPDKCHCDEKGLVVDCSSAGLTRIPQEIPQTVRNLVLRNNRIHTLKRSDLQRFSQLESLVLTHNKIKVVEENILDHLPELKRLSLAHNQLVYIPPLCSNVHPLASLNLKRNRIQFVDEQTLQYFPDLVQIDLSHNRIQSLRTKLFDNQNALTHAHLEGNPWNCDCRASKIASLLRRVQWERKAYCSNPAALRHQPVDEVEESLFKCEKPVEESWTGEEFKVVCAKNSSNRPVVWLYKNVEVDASALDGYEIHDTAMTVPRKIDVDQITCTYDFDHVPHNRQHRQTRTHATGTPMFTYKPRDNSYREGSEVKVNCEVMGHPKPTIHWYHNGERLASTRKRQLGLSNNVLRIYPFLEEDSGRYTCEAVNIVGKVSHTFNLELISSVPPSIYEGPQSVSSNLGGQAFVDAPRQLYGFRMVFSHRCLSTSSQWTEWHRWTNCLMKSVVFVCKARGTPQPDYTWSFDGSTIGHIKGRFMVSDDGTELRISNIERNDQGYYSCMAGNAVGAMSADAKLTVIGGETQKSSAPQIDEELLRAIAQKARQNVENAVEKTRKQLTQDRVTNTIDLKRLFRFSTPKQAVELSKAREIYEESVRLVREHVDKGLMLNVDELHPSNISYESVLHVTHVQALMGLSGCHTGQFKNPCTDICYHNKYRSFDGQCNNRNKPMTGVSLMPLRRLLTPVYENGFNTPVGWETGKLYNGYPMPNVREVSRQLVATESITPHQKLSSMVMQWGQFVDHDLTHTVTALSRHSYATGAFCNKTCDNLDPCFNIPLSPSDPRVTSGKAKYPCIEFERSAAVCGSGETSLVFNRVTYREQMNALTSFLDASNVYGSNEVQAQELRDTYNSRGLLRYDITSDAGKEYLPFEKDSNMDCRRNFSEENPIRCFLAGDLRANEQLALAATHTIFVREHNRIARKLHSMNENWNGEVIYHETRKIIGAVMQHVTFKHWLPLIFGSEAQMDRFVGRYQGYDPSIDAAVSNAFATAAFRFGHTIINPTLFRLNHDFMPIKEGHIPLHKAFFTPELVLTQGGVDPLLRGLFASPLKHPMPTQLLNMELIEKLFMKGHEVALDLAVMNIQRSRDHGLPSYTEYRKFCNLSVPNEWNDMKAYIKDETILTKLRGLYGVPQNIDLWVGGIIEEKLENGLFGPTFACIIGEQFRKMRDGDRFWYEKDGVFTPEQLKEIQKVTLARLLCDNGDGIDRVQKNVFMYPGKEKENYGTCDMIETMNLNAWSNCCDNVCPTMLDRILRSRHRGSRLHGCSVNGLWRPEGAKWIPQNEYCTECVCQGSRVWCSTKEDCSDNRSPF</sequence>
<dbReference type="GO" id="GO:0005604">
    <property type="term" value="C:basement membrane"/>
    <property type="evidence" value="ECO:0007669"/>
    <property type="project" value="EnsemblMetazoa"/>
</dbReference>
<dbReference type="PRINTS" id="PR00457">
    <property type="entry name" value="ANPEROXIDASE"/>
</dbReference>
<keyword evidence="10 28" id="KW-0732">Signal</keyword>
<dbReference type="FunFam" id="1.10.640.10:FF:000001">
    <property type="entry name" value="Peroxidasin homolog"/>
    <property type="match status" value="1"/>
</dbReference>
<dbReference type="PROSITE" id="PS50292">
    <property type="entry name" value="PEROXIDASE_3"/>
    <property type="match status" value="1"/>
</dbReference>
<dbReference type="GO" id="GO:0042744">
    <property type="term" value="P:hydrogen peroxide catabolic process"/>
    <property type="evidence" value="ECO:0007669"/>
    <property type="project" value="UniProtKB-KW"/>
</dbReference>
<keyword evidence="14 27" id="KW-0408">Iron</keyword>
<reference evidence="30" key="2">
    <citation type="submission" date="2022-06" db="UniProtKB">
        <authorList>
            <consortium name="EnsemblMetazoa"/>
        </authorList>
    </citation>
    <scope>IDENTIFICATION</scope>
    <source>
        <strain evidence="30">DF5081</strain>
    </source>
</reference>
<dbReference type="FunFam" id="3.80.10.10:FF:000928">
    <property type="entry name" value="Peroxidasin homolog"/>
    <property type="match status" value="1"/>
</dbReference>
<keyword evidence="4" id="KW-0964">Secreted</keyword>
<dbReference type="SMART" id="SM00082">
    <property type="entry name" value="LRRCT"/>
    <property type="match status" value="1"/>
</dbReference>
<comment type="catalytic activity">
    <reaction evidence="23">
        <text>L-tyrosyl-[protein] + bromide + H2O2 + H(+) = 3-bromo-L-tyrosyl-[protein] + 2 H2O</text>
        <dbReference type="Rhea" id="RHEA:69360"/>
        <dbReference type="Rhea" id="RHEA-COMP:10136"/>
        <dbReference type="Rhea" id="RHEA-COMP:17686"/>
        <dbReference type="ChEBI" id="CHEBI:15377"/>
        <dbReference type="ChEBI" id="CHEBI:15378"/>
        <dbReference type="ChEBI" id="CHEBI:15858"/>
        <dbReference type="ChEBI" id="CHEBI:16240"/>
        <dbReference type="ChEBI" id="CHEBI:46858"/>
        <dbReference type="ChEBI" id="CHEBI:183512"/>
    </reaction>
    <physiologicalReaction direction="left-to-right" evidence="23">
        <dbReference type="Rhea" id="RHEA:69361"/>
    </physiologicalReaction>
</comment>
<dbReference type="InterPro" id="IPR000372">
    <property type="entry name" value="LRRNT"/>
</dbReference>
<keyword evidence="6" id="KW-0575">Peroxidase</keyword>
<dbReference type="SMART" id="SM00409">
    <property type="entry name" value="IG"/>
    <property type="match status" value="2"/>
</dbReference>
<evidence type="ECO:0000256" key="18">
    <source>
        <dbReference type="ARBA" id="ARBA00023319"/>
    </source>
</evidence>
<evidence type="ECO:0000256" key="28">
    <source>
        <dbReference type="SAM" id="SignalP"/>
    </source>
</evidence>
<evidence type="ECO:0000256" key="6">
    <source>
        <dbReference type="ARBA" id="ARBA00022559"/>
    </source>
</evidence>
<evidence type="ECO:0000256" key="12">
    <source>
        <dbReference type="ARBA" id="ARBA00022837"/>
    </source>
</evidence>
<keyword evidence="5" id="KW-0272">Extracellular matrix</keyword>
<evidence type="ECO:0000256" key="27">
    <source>
        <dbReference type="PIRSR" id="PIRSR619791-2"/>
    </source>
</evidence>
<keyword evidence="16" id="KW-1015">Disulfide bond</keyword>